<dbReference type="InterPro" id="IPR007438">
    <property type="entry name" value="DUF488"/>
</dbReference>
<protein>
    <submittedName>
        <fullName evidence="1">DUF488 domain-containing protein</fullName>
    </submittedName>
</protein>
<accession>A0ABR8S0J1</accession>
<comment type="caution">
    <text evidence="1">The sequence shown here is derived from an EMBL/GenBank/DDBJ whole genome shotgun (WGS) entry which is preliminary data.</text>
</comment>
<dbReference type="Pfam" id="PF04343">
    <property type="entry name" value="DUF488"/>
    <property type="match status" value="1"/>
</dbReference>
<gene>
    <name evidence="1" type="ORF">H9651_05070</name>
</gene>
<keyword evidence="2" id="KW-1185">Reference proteome</keyword>
<dbReference type="RefSeq" id="WP_191718030.1">
    <property type="nucleotide sequence ID" value="NZ_JACSQP010000003.1"/>
</dbReference>
<dbReference type="PANTHER" id="PTHR39337:SF1">
    <property type="entry name" value="BLR5642 PROTEIN"/>
    <property type="match status" value="1"/>
</dbReference>
<evidence type="ECO:0000313" key="2">
    <source>
        <dbReference type="Proteomes" id="UP000648352"/>
    </source>
</evidence>
<dbReference type="EMBL" id="JACSQP010000003">
    <property type="protein sequence ID" value="MBD7956997.1"/>
    <property type="molecule type" value="Genomic_DNA"/>
</dbReference>
<evidence type="ECO:0000313" key="1">
    <source>
        <dbReference type="EMBL" id="MBD7956997.1"/>
    </source>
</evidence>
<dbReference type="PANTHER" id="PTHR39337">
    <property type="entry name" value="BLR5642 PROTEIN"/>
    <property type="match status" value="1"/>
</dbReference>
<dbReference type="PIRSF" id="PIRSF024492">
    <property type="entry name" value="UCP024492"/>
    <property type="match status" value="1"/>
</dbReference>
<proteinExistence type="predicted"/>
<name>A0ABR8S0J1_9MICO</name>
<dbReference type="InterPro" id="IPR014519">
    <property type="entry name" value="UCP024492"/>
</dbReference>
<organism evidence="1 2">
    <name type="scientific">Microbacterium pullorum</name>
    <dbReference type="NCBI Taxonomy" id="2762236"/>
    <lineage>
        <taxon>Bacteria</taxon>
        <taxon>Bacillati</taxon>
        <taxon>Actinomycetota</taxon>
        <taxon>Actinomycetes</taxon>
        <taxon>Micrococcales</taxon>
        <taxon>Microbacteriaceae</taxon>
        <taxon>Microbacterium</taxon>
    </lineage>
</organism>
<sequence>MTPRILTVGHSTHPIDEFLHLLHGAGVTGLVDVRKLPGSRRNPQFNEENLASSLEEAGIPYLGEKRLGGLRTATHTVAPEVNGFWNNDSFHRYADYALSSDFAEGLDALIELAAPTQLPVIMCSEAVWWRCHRRIIADHLIARDIPVAHLMPDGRLTPATLTAGARIEAGRTITYPPSQEQDDQKLR</sequence>
<dbReference type="Proteomes" id="UP000648352">
    <property type="component" value="Unassembled WGS sequence"/>
</dbReference>
<reference evidence="1 2" key="1">
    <citation type="submission" date="2020-08" db="EMBL/GenBank/DDBJ databases">
        <title>A Genomic Blueprint of the Chicken Gut Microbiome.</title>
        <authorList>
            <person name="Gilroy R."/>
            <person name="Ravi A."/>
            <person name="Getino M."/>
            <person name="Pursley I."/>
            <person name="Horton D.L."/>
            <person name="Alikhan N.-F."/>
            <person name="Baker D."/>
            <person name="Gharbi K."/>
            <person name="Hall N."/>
            <person name="Watson M."/>
            <person name="Adriaenssens E.M."/>
            <person name="Foster-Nyarko E."/>
            <person name="Jarju S."/>
            <person name="Secka A."/>
            <person name="Antonio M."/>
            <person name="Oren A."/>
            <person name="Chaudhuri R."/>
            <person name="La Ragione R.M."/>
            <person name="Hildebrand F."/>
            <person name="Pallen M.J."/>
        </authorList>
    </citation>
    <scope>NUCLEOTIDE SEQUENCE [LARGE SCALE GENOMIC DNA]</scope>
    <source>
        <strain evidence="1 2">Sa4CUA7</strain>
    </source>
</reference>